<dbReference type="EMBL" id="CACRST010000006">
    <property type="protein sequence ID" value="VYS74709.1"/>
    <property type="molecule type" value="Genomic_DNA"/>
</dbReference>
<evidence type="ECO:0000256" key="1">
    <source>
        <dbReference type="ARBA" id="ARBA00006547"/>
    </source>
</evidence>
<name>A0A6N2R327_9FIRM</name>
<keyword evidence="2" id="KW-0808">Transferase</keyword>
<gene>
    <name evidence="2" type="primary">nhoA</name>
    <name evidence="2" type="ORF">BGLFYP119_00408</name>
</gene>
<keyword evidence="2" id="KW-0012">Acyltransferase</keyword>
<comment type="similarity">
    <text evidence="1">Belongs to the arylamine N-acetyltransferase family.</text>
</comment>
<dbReference type="Gene3D" id="3.30.2140.20">
    <property type="match status" value="1"/>
</dbReference>
<reference evidence="2" key="1">
    <citation type="submission" date="2019-11" db="EMBL/GenBank/DDBJ databases">
        <authorList>
            <person name="Feng L."/>
        </authorList>
    </citation>
    <scope>NUCLEOTIDE SEQUENCE</scope>
    <source>
        <strain evidence="2">BgluceraseaLFYP119</strain>
    </source>
</reference>
<sequence length="266" mass="30266">MLEESFERLNKEQCATYLKRLGLSLPDQLSSGFLDKLIQTHLYKIPFENLDLIKDHKVISTDLETVYQKIVLGNRGGYCFELNALFLGLLRGLGYTAYPIACRVLMRPGLRMPTHRASVVCLEDRKYFCDVGYGGIACIRGAVMEPGKVTETEFGDFFFERECVGWLNFWYQSQKSGQEKPVKIFMVSEIPSAPVDFAPANEAMCRQGSMFYDKLIVQKMTPYGPVSIDGSCFTIRGKEGKRVSELSSREELLKILKEEFQIEISL</sequence>
<organism evidence="2">
    <name type="scientific">Blautia glucerasea</name>
    <dbReference type="NCBI Taxonomy" id="536633"/>
    <lineage>
        <taxon>Bacteria</taxon>
        <taxon>Bacillati</taxon>
        <taxon>Bacillota</taxon>
        <taxon>Clostridia</taxon>
        <taxon>Lachnospirales</taxon>
        <taxon>Lachnospiraceae</taxon>
        <taxon>Blautia</taxon>
    </lineage>
</organism>
<dbReference type="SUPFAM" id="SSF54001">
    <property type="entry name" value="Cysteine proteinases"/>
    <property type="match status" value="1"/>
</dbReference>
<dbReference type="PANTHER" id="PTHR11786">
    <property type="entry name" value="N-HYDROXYARYLAMINE O-ACETYLTRANSFERASE"/>
    <property type="match status" value="1"/>
</dbReference>
<dbReference type="GO" id="GO:0046990">
    <property type="term" value="F:N-hydroxyarylamine O-acetyltransferase activity"/>
    <property type="evidence" value="ECO:0007669"/>
    <property type="project" value="UniProtKB-EC"/>
</dbReference>
<accession>A0A6N2R327</accession>
<dbReference type="InterPro" id="IPR038765">
    <property type="entry name" value="Papain-like_cys_pep_sf"/>
</dbReference>
<dbReference type="AlphaFoldDB" id="A0A6N2R327"/>
<evidence type="ECO:0000313" key="2">
    <source>
        <dbReference type="EMBL" id="VYS74709.1"/>
    </source>
</evidence>
<protein>
    <submittedName>
        <fullName evidence="2">N-hydroxyarylamine O-acetyltransferase</fullName>
        <ecNumber evidence="2">2.3.1.118</ecNumber>
    </submittedName>
</protein>
<dbReference type="InterPro" id="IPR053710">
    <property type="entry name" value="Arylamine_NAT_domain_sf"/>
</dbReference>
<proteinExistence type="inferred from homology"/>
<dbReference type="Pfam" id="PF00797">
    <property type="entry name" value="Acetyltransf_2"/>
    <property type="match status" value="1"/>
</dbReference>
<dbReference type="InterPro" id="IPR001447">
    <property type="entry name" value="Arylamine_N-AcTrfase"/>
</dbReference>
<dbReference type="RefSeq" id="WP_156352362.1">
    <property type="nucleotide sequence ID" value="NZ_CACRST010000006.1"/>
</dbReference>
<dbReference type="PANTHER" id="PTHR11786:SF0">
    <property type="entry name" value="ARYLAMINE N-ACETYLTRANSFERASE 4-RELATED"/>
    <property type="match status" value="1"/>
</dbReference>
<dbReference type="EC" id="2.3.1.118" evidence="2"/>